<sequence length="302" mass="34096">MVKKIFMLCAFAILFMAANCDNEPYEGEIIFEDTACIEAIETTSMALGNFLNASEEDYYEFCLDYKEALLNQIEICGDEDGSLQLLSDELDDCYDDDLCAEAIAATEIAEANYNNYTEDDSYQQLCEAYKSALEYQQEVCGESAVLQSLILGLGDCQQEFVETPGDWILVSWITDNLRDIDNDGVVTNNYLDEIDCYTNETMTFNTDGTGAMFLRSYADITFTPNEGGEDFFIDCNTIIEDIAFTWYQEGNSVFITDNEGVTNQYFRNGNSLFVAIDDAFYAQSTVDDSVITERITFVYIKL</sequence>
<name>A0ABT6G4Y0_9FLAO</name>
<evidence type="ECO:0000313" key="3">
    <source>
        <dbReference type="Proteomes" id="UP001529085"/>
    </source>
</evidence>
<evidence type="ECO:0000313" key="2">
    <source>
        <dbReference type="EMBL" id="MDG4717094.1"/>
    </source>
</evidence>
<keyword evidence="3" id="KW-1185">Reference proteome</keyword>
<dbReference type="RefSeq" id="WP_278006516.1">
    <property type="nucleotide sequence ID" value="NZ_JARSBN010000009.1"/>
</dbReference>
<accession>A0ABT6G4Y0</accession>
<organism evidence="2 3">
    <name type="scientific">Winogradskyella marincola</name>
    <dbReference type="NCBI Taxonomy" id="3037795"/>
    <lineage>
        <taxon>Bacteria</taxon>
        <taxon>Pseudomonadati</taxon>
        <taxon>Bacteroidota</taxon>
        <taxon>Flavobacteriia</taxon>
        <taxon>Flavobacteriales</taxon>
        <taxon>Flavobacteriaceae</taxon>
        <taxon>Winogradskyella</taxon>
    </lineage>
</organism>
<evidence type="ECO:0000256" key="1">
    <source>
        <dbReference type="SAM" id="SignalP"/>
    </source>
</evidence>
<keyword evidence="1" id="KW-0732">Signal</keyword>
<dbReference type="Proteomes" id="UP001529085">
    <property type="component" value="Unassembled WGS sequence"/>
</dbReference>
<protein>
    <recommendedName>
        <fullName evidence="4">Lipocalin-like domain-containing protein</fullName>
    </recommendedName>
</protein>
<dbReference type="EMBL" id="JARSBN010000009">
    <property type="protein sequence ID" value="MDG4717094.1"/>
    <property type="molecule type" value="Genomic_DNA"/>
</dbReference>
<feature type="signal peptide" evidence="1">
    <location>
        <begin position="1"/>
        <end position="20"/>
    </location>
</feature>
<gene>
    <name evidence="2" type="ORF">P7122_14505</name>
</gene>
<feature type="chain" id="PRO_5046430201" description="Lipocalin-like domain-containing protein" evidence="1">
    <location>
        <begin position="21"/>
        <end position="302"/>
    </location>
</feature>
<comment type="caution">
    <text evidence="2">The sequence shown here is derived from an EMBL/GenBank/DDBJ whole genome shotgun (WGS) entry which is preliminary data.</text>
</comment>
<proteinExistence type="predicted"/>
<reference evidence="2 3" key="1">
    <citation type="submission" date="2023-03" db="EMBL/GenBank/DDBJ databases">
        <title>Strain YYF002 represents a novel species in the genus Winogradskyella isolated from seawater.</title>
        <authorList>
            <person name="Fu Z.-Y."/>
        </authorList>
    </citation>
    <scope>NUCLEOTIDE SEQUENCE [LARGE SCALE GENOMIC DNA]</scope>
    <source>
        <strain evidence="2 3">YYF002</strain>
    </source>
</reference>
<evidence type="ECO:0008006" key="4">
    <source>
        <dbReference type="Google" id="ProtNLM"/>
    </source>
</evidence>